<protein>
    <submittedName>
        <fullName evidence="1">Uncharacterized protein</fullName>
    </submittedName>
</protein>
<evidence type="ECO:0000313" key="2">
    <source>
        <dbReference type="Proteomes" id="UP001054945"/>
    </source>
</evidence>
<accession>A0AAV4SFY9</accession>
<keyword evidence="2" id="KW-1185">Reference proteome</keyword>
<dbReference type="EMBL" id="BPLR01009457">
    <property type="protein sequence ID" value="GIY32101.1"/>
    <property type="molecule type" value="Genomic_DNA"/>
</dbReference>
<dbReference type="AlphaFoldDB" id="A0AAV4SFY9"/>
<evidence type="ECO:0000313" key="1">
    <source>
        <dbReference type="EMBL" id="GIY32101.1"/>
    </source>
</evidence>
<organism evidence="1 2">
    <name type="scientific">Caerostris extrusa</name>
    <name type="common">Bark spider</name>
    <name type="synonym">Caerostris bankana</name>
    <dbReference type="NCBI Taxonomy" id="172846"/>
    <lineage>
        <taxon>Eukaryota</taxon>
        <taxon>Metazoa</taxon>
        <taxon>Ecdysozoa</taxon>
        <taxon>Arthropoda</taxon>
        <taxon>Chelicerata</taxon>
        <taxon>Arachnida</taxon>
        <taxon>Araneae</taxon>
        <taxon>Araneomorphae</taxon>
        <taxon>Entelegynae</taxon>
        <taxon>Araneoidea</taxon>
        <taxon>Araneidae</taxon>
        <taxon>Caerostris</taxon>
    </lineage>
</organism>
<comment type="caution">
    <text evidence="1">The sequence shown here is derived from an EMBL/GenBank/DDBJ whole genome shotgun (WGS) entry which is preliminary data.</text>
</comment>
<dbReference type="Proteomes" id="UP001054945">
    <property type="component" value="Unassembled WGS sequence"/>
</dbReference>
<reference evidence="1 2" key="1">
    <citation type="submission" date="2021-06" db="EMBL/GenBank/DDBJ databases">
        <title>Caerostris extrusa draft genome.</title>
        <authorList>
            <person name="Kono N."/>
            <person name="Arakawa K."/>
        </authorList>
    </citation>
    <scope>NUCLEOTIDE SEQUENCE [LARGE SCALE GENOMIC DNA]</scope>
</reference>
<sequence>MEITTQIVWRSCNSGVEEGADRRGDTTASFIRWAHQISRQSAMDSLQGRTLLLLLTTAVATSAYTVRIGVLNGPGSDRRLSNEKLWSFGRDQTSAVALEPVAYDILTGTLSTSSGQFAMQPKKGVALWCSTVPLDWDLS</sequence>
<proteinExistence type="predicted"/>
<gene>
    <name evidence="1" type="ORF">CEXT_31831</name>
</gene>
<name>A0AAV4SFY9_CAEEX</name>